<dbReference type="Proteomes" id="UP000252355">
    <property type="component" value="Unassembled WGS sequence"/>
</dbReference>
<reference evidence="2 3" key="1">
    <citation type="submission" date="2018-05" db="EMBL/GenBank/DDBJ databases">
        <title>A metagenomic window into the 2 km-deep terrestrial subsurface aquifer revealed taxonomically and functionally diverse microbial community comprising novel uncultured bacterial lineages.</title>
        <authorList>
            <person name="Kadnikov V.V."/>
            <person name="Mardanov A.V."/>
            <person name="Beletsky A.V."/>
            <person name="Banks D."/>
            <person name="Pimenov N.V."/>
            <person name="Frank Y.A."/>
            <person name="Karnachuk O.V."/>
            <person name="Ravin N.V."/>
        </authorList>
    </citation>
    <scope>NUCLEOTIDE SEQUENCE [LARGE SCALE GENOMIC DNA]</scope>
    <source>
        <strain evidence="2">BY5</strain>
    </source>
</reference>
<gene>
    <name evidence="2" type="ORF">OZSIB_4056</name>
</gene>
<organism evidence="2 3">
    <name type="scientific">Candidatus Ozemobacter sibiricus</name>
    <dbReference type="NCBI Taxonomy" id="2268124"/>
    <lineage>
        <taxon>Bacteria</taxon>
        <taxon>Candidatus Ozemobacteria</taxon>
        <taxon>Candidatus Ozemobacterales</taxon>
        <taxon>Candidatus Ozemobacteraceae</taxon>
        <taxon>Candidatus Ozemobacter</taxon>
    </lineage>
</organism>
<evidence type="ECO:0008006" key="4">
    <source>
        <dbReference type="Google" id="ProtNLM"/>
    </source>
</evidence>
<accession>A0A367ZD09</accession>
<dbReference type="AlphaFoldDB" id="A0A367ZD09"/>
<dbReference type="EMBL" id="QOQW01000040">
    <property type="protein sequence ID" value="RCK75292.1"/>
    <property type="molecule type" value="Genomic_DNA"/>
</dbReference>
<evidence type="ECO:0000313" key="3">
    <source>
        <dbReference type="Proteomes" id="UP000252355"/>
    </source>
</evidence>
<dbReference type="Gene3D" id="3.40.1000.10">
    <property type="entry name" value="Mog1/PsbP, alpha/beta/alpha sandwich"/>
    <property type="match status" value="1"/>
</dbReference>
<evidence type="ECO:0000313" key="2">
    <source>
        <dbReference type="EMBL" id="RCK75292.1"/>
    </source>
</evidence>
<keyword evidence="1" id="KW-0732">Signal</keyword>
<comment type="caution">
    <text evidence="2">The sequence shown here is derived from an EMBL/GenBank/DDBJ whole genome shotgun (WGS) entry which is preliminary data.</text>
</comment>
<sequence>MPRAIPSRLCHILLVLVCCLGTANPGQARTIPLTAAAMEITIPDAWKLESDRTTVSATTPDQAVSLAITLAEGNNVTEVIKNAIGEIIREVGPLENATEPTEFKVNGLDAVEITGEAMDGQLNITLSVVFTPNKKYLLIHTFVASPFESAYQKDLAAIAEGLKPLRKR</sequence>
<feature type="chain" id="PRO_5016687825" description="PsbP C-terminal domain-containing protein" evidence="1">
    <location>
        <begin position="29"/>
        <end position="168"/>
    </location>
</feature>
<protein>
    <recommendedName>
        <fullName evidence="4">PsbP C-terminal domain-containing protein</fullName>
    </recommendedName>
</protein>
<name>A0A367ZD09_9BACT</name>
<feature type="signal peptide" evidence="1">
    <location>
        <begin position="1"/>
        <end position="28"/>
    </location>
</feature>
<evidence type="ECO:0000256" key="1">
    <source>
        <dbReference type="SAM" id="SignalP"/>
    </source>
</evidence>
<proteinExistence type="predicted"/>